<sequence>MIIKKEKKGNVTIYTVDKDYDDEKIKSKISTFIKRDHIKDIIDDDADVYTAEGKLLLRFRKDVLPNTHVNLFYDNIIKFAKNISQLRGNASGGKKMAEEKGVMSNIFGYFDKWSPSQKMVFKKKNFKPLIDVRECRFNLDHPEMYKQTIPLIQDIDHLYEKLTPDQYKLQRRKANQTVFKIPNTSFTTVTTNVNNQTSIHTDKGDDEDGFGNLAVIEEGKYTGGETCFPQYGIGVNVRTGDMLFMDVHQPHANLPIVKVDKDAIRLSIVCYLRKNVWLKTKGKTRKFRDRHNCTMKRLREKK</sequence>
<dbReference type="AlphaFoldDB" id="A0A6C0DQG3"/>
<evidence type="ECO:0000259" key="6">
    <source>
        <dbReference type="Pfam" id="PF12851"/>
    </source>
</evidence>
<evidence type="ECO:0000256" key="5">
    <source>
        <dbReference type="ARBA" id="ARBA00023004"/>
    </source>
</evidence>
<keyword evidence="4" id="KW-0560">Oxidoreductase</keyword>
<dbReference type="Gene3D" id="3.60.130.30">
    <property type="match status" value="1"/>
</dbReference>
<keyword evidence="5" id="KW-0408">Iron</keyword>
<name>A0A6C0DQG3_9ZZZZ</name>
<evidence type="ECO:0000256" key="1">
    <source>
        <dbReference type="ARBA" id="ARBA00001954"/>
    </source>
</evidence>
<dbReference type="GO" id="GO:0046872">
    <property type="term" value="F:metal ion binding"/>
    <property type="evidence" value="ECO:0007669"/>
    <property type="project" value="UniProtKB-KW"/>
</dbReference>
<dbReference type="Pfam" id="PF12851">
    <property type="entry name" value="Tet_JBP"/>
    <property type="match status" value="1"/>
</dbReference>
<evidence type="ECO:0000256" key="2">
    <source>
        <dbReference type="ARBA" id="ARBA00022723"/>
    </source>
</evidence>
<evidence type="ECO:0000256" key="4">
    <source>
        <dbReference type="ARBA" id="ARBA00023002"/>
    </source>
</evidence>
<reference evidence="7" key="1">
    <citation type="journal article" date="2020" name="Nature">
        <title>Giant virus diversity and host interactions through global metagenomics.</title>
        <authorList>
            <person name="Schulz F."/>
            <person name="Roux S."/>
            <person name="Paez-Espino D."/>
            <person name="Jungbluth S."/>
            <person name="Walsh D.A."/>
            <person name="Denef V.J."/>
            <person name="McMahon K.D."/>
            <person name="Konstantinidis K.T."/>
            <person name="Eloe-Fadrosh E.A."/>
            <person name="Kyrpides N.C."/>
            <person name="Woyke T."/>
        </authorList>
    </citation>
    <scope>NUCLEOTIDE SEQUENCE</scope>
    <source>
        <strain evidence="7">GVMAG-M-3300023174-49</strain>
    </source>
</reference>
<keyword evidence="3" id="KW-0223">Dioxygenase</keyword>
<evidence type="ECO:0000313" key="7">
    <source>
        <dbReference type="EMBL" id="QHT18803.1"/>
    </source>
</evidence>
<protein>
    <recommendedName>
        <fullName evidence="6">2OGFeDO JBP1/TET oxygenase domain-containing protein</fullName>
    </recommendedName>
</protein>
<dbReference type="GO" id="GO:0051213">
    <property type="term" value="F:dioxygenase activity"/>
    <property type="evidence" value="ECO:0007669"/>
    <property type="project" value="UniProtKB-KW"/>
</dbReference>
<dbReference type="InterPro" id="IPR024779">
    <property type="entry name" value="2OGFeDO_JBP1/TET_oxygenase_dom"/>
</dbReference>
<organism evidence="7">
    <name type="scientific">viral metagenome</name>
    <dbReference type="NCBI Taxonomy" id="1070528"/>
    <lineage>
        <taxon>unclassified sequences</taxon>
        <taxon>metagenomes</taxon>
        <taxon>organismal metagenomes</taxon>
    </lineage>
</organism>
<accession>A0A6C0DQG3</accession>
<comment type="cofactor">
    <cofactor evidence="1">
        <name>Fe(2+)</name>
        <dbReference type="ChEBI" id="CHEBI:29033"/>
    </cofactor>
</comment>
<feature type="domain" description="2OGFeDO JBP1/TET oxygenase" evidence="6">
    <location>
        <begin position="119"/>
        <end position="274"/>
    </location>
</feature>
<evidence type="ECO:0000256" key="3">
    <source>
        <dbReference type="ARBA" id="ARBA00022964"/>
    </source>
</evidence>
<dbReference type="EMBL" id="MN739659">
    <property type="protein sequence ID" value="QHT18803.1"/>
    <property type="molecule type" value="Genomic_DNA"/>
</dbReference>
<proteinExistence type="predicted"/>
<keyword evidence="2" id="KW-0479">Metal-binding</keyword>